<dbReference type="Ensembl" id="ENSSPUT00000016773.1">
    <property type="protein sequence ID" value="ENSSPUP00000015731.1"/>
    <property type="gene ID" value="ENSSPUG00000012155.1"/>
</dbReference>
<keyword evidence="7 12" id="KW-0249">Electron transport</keyword>
<evidence type="ECO:0000256" key="5">
    <source>
        <dbReference type="ARBA" id="ARBA00022660"/>
    </source>
</evidence>
<keyword evidence="9 12" id="KW-0472">Membrane</keyword>
<sequence length="117" mass="14157">MEGAEEGLNVVKSAATGRLLTTVRKWYYNASGFNKLGLMRDDTWYEDDDVKEALKRLPENVYNDRIFRIKRAIDLTMKQQILPEEEWVKYEKDQHYLEPYVKEVIRERLEREEWVKK</sequence>
<dbReference type="GO" id="GO:0045275">
    <property type="term" value="C:respiratory chain complex III"/>
    <property type="evidence" value="ECO:0007669"/>
    <property type="project" value="InterPro"/>
</dbReference>
<reference evidence="13" key="1">
    <citation type="submission" date="2025-08" db="UniProtKB">
        <authorList>
            <consortium name="Ensembl"/>
        </authorList>
    </citation>
    <scope>IDENTIFICATION</scope>
</reference>
<keyword evidence="4 12" id="KW-0813">Transport</keyword>
<organism evidence="13 14">
    <name type="scientific">Sphenodon punctatus</name>
    <name type="common">Tuatara</name>
    <name type="synonym">Hatteria punctata</name>
    <dbReference type="NCBI Taxonomy" id="8508"/>
    <lineage>
        <taxon>Eukaryota</taxon>
        <taxon>Metazoa</taxon>
        <taxon>Chordata</taxon>
        <taxon>Craniata</taxon>
        <taxon>Vertebrata</taxon>
        <taxon>Euteleostomi</taxon>
        <taxon>Lepidosauria</taxon>
        <taxon>Sphenodontia</taxon>
        <taxon>Sphenodontidae</taxon>
        <taxon>Sphenodon</taxon>
    </lineage>
</organism>
<dbReference type="Gene3D" id="1.10.1090.10">
    <property type="entry name" value="Cytochrome b-c1 complex subunit 7"/>
    <property type="match status" value="1"/>
</dbReference>
<name>A0A8D0H503_SPHPU</name>
<keyword evidence="14" id="KW-1185">Reference proteome</keyword>
<evidence type="ECO:0000256" key="6">
    <source>
        <dbReference type="ARBA" id="ARBA00022792"/>
    </source>
</evidence>
<evidence type="ECO:0000256" key="8">
    <source>
        <dbReference type="ARBA" id="ARBA00023128"/>
    </source>
</evidence>
<comment type="function">
    <text evidence="12">Component of the ubiquinol-cytochrome c oxidoreductase, a multisubunit transmembrane complex that is part of the mitochondrial electron transport chain which drives oxidative phosphorylation.</text>
</comment>
<evidence type="ECO:0000256" key="12">
    <source>
        <dbReference type="PIRNR" id="PIRNR000022"/>
    </source>
</evidence>
<dbReference type="Proteomes" id="UP000694392">
    <property type="component" value="Unplaced"/>
</dbReference>
<keyword evidence="5 12" id="KW-0679">Respiratory chain</keyword>
<dbReference type="GO" id="GO:0005743">
    <property type="term" value="C:mitochondrial inner membrane"/>
    <property type="evidence" value="ECO:0007669"/>
    <property type="project" value="UniProtKB-SubCell"/>
</dbReference>
<dbReference type="GO" id="GO:0006122">
    <property type="term" value="P:mitochondrial electron transport, ubiquinol to cytochrome c"/>
    <property type="evidence" value="ECO:0007669"/>
    <property type="project" value="InterPro"/>
</dbReference>
<dbReference type="FunFam" id="1.10.1090.10:FF:000001">
    <property type="entry name" value="Cytochrome b-c1 complex subunit 7"/>
    <property type="match status" value="1"/>
</dbReference>
<dbReference type="Pfam" id="PF02271">
    <property type="entry name" value="UCR_14kD"/>
    <property type="match status" value="1"/>
</dbReference>
<keyword evidence="8 12" id="KW-0496">Mitochondrion</keyword>
<dbReference type="PANTHER" id="PTHR12022">
    <property type="entry name" value="UBIQUINOL-CYTOCHROME C REDUCTASE COMPLEX 14 KD PROTEIN"/>
    <property type="match status" value="1"/>
</dbReference>
<proteinExistence type="inferred from homology"/>
<accession>A0A8D0H503</accession>
<evidence type="ECO:0000256" key="1">
    <source>
        <dbReference type="ARBA" id="ARBA00004443"/>
    </source>
</evidence>
<dbReference type="InterPro" id="IPR036544">
    <property type="entry name" value="QCR7_sf"/>
</dbReference>
<reference evidence="13" key="2">
    <citation type="submission" date="2025-09" db="UniProtKB">
        <authorList>
            <consortium name="Ensembl"/>
        </authorList>
    </citation>
    <scope>IDENTIFICATION</scope>
</reference>
<comment type="subunit">
    <text evidence="10">Component of the ubiquinol-cytochrome c oxidoreductase (cytochrome b-c1 complex, complex III, CIII), a multisubunit enzyme composed of 3 respiratory subunits cytochrome b, cytochrome c1 and Rieske protein, 2 core protein subunits, and additional low-molecular weight protein subunits. The complex exists as an obligatory dimer and forms supercomplexes (SCs) in the inner mitochondrial membrane with cytochrome c oxidase (complex IV, CIV).</text>
</comment>
<evidence type="ECO:0000256" key="7">
    <source>
        <dbReference type="ARBA" id="ARBA00022982"/>
    </source>
</evidence>
<comment type="similarity">
    <text evidence="2 12">Belongs to the UQCRB/QCR7 family.</text>
</comment>
<evidence type="ECO:0000256" key="9">
    <source>
        <dbReference type="ARBA" id="ARBA00023136"/>
    </source>
</evidence>
<dbReference type="InterPro" id="IPR003197">
    <property type="entry name" value="QCR7"/>
</dbReference>
<comment type="subcellular location">
    <subcellularLocation>
        <location evidence="1">Mitochondrion inner membrane</location>
        <topology evidence="1">Peripheral membrane protein</topology>
        <orientation evidence="1">Matrix side</orientation>
    </subcellularLocation>
</comment>
<evidence type="ECO:0000256" key="4">
    <source>
        <dbReference type="ARBA" id="ARBA00022448"/>
    </source>
</evidence>
<dbReference type="PANTHER" id="PTHR12022:SF0">
    <property type="entry name" value="CYTOCHROME B-C1 COMPLEX SUBUNIT 7"/>
    <property type="match status" value="1"/>
</dbReference>
<dbReference type="PIRSF" id="PIRSF000022">
    <property type="entry name" value="Bc1_14K"/>
    <property type="match status" value="1"/>
</dbReference>
<comment type="subunit">
    <text evidence="11">Component of the ubiquinol-cytochrome c oxidoreductase (cytochrome b-c1 complex, complex III, CIII), a multisubunit enzyme composed of 11 subunits. The complex is composed of 3 respiratory subunits cytochrome b, cytochrome c1 and Rieske protein UQCRFS1, 2 core protein subunits UQCRC1/QCR1 and UQCRC2/QCR2, and 6 low-molecular weight protein subunits UQCRH/QCR6, UQCRB/QCR7, UQCRQ/QCR8, UQCR10/QCR9, UQCR11/QCR10 and subunit 9, the cleavage product of Rieske protein UQCRFS1. The complex exists as an obligatory dimer and forms supercomplexes (SCs) in the inner mitochondrial membrane with NADH-ubiquinone oxidoreductase (complex I, CI) and cytochrome c oxidase (complex IV, CIV), resulting in different assemblies (supercomplex SCI(1)III(2)IV(1) and megacomplex MCI(2)III(2)IV(2)).</text>
</comment>
<evidence type="ECO:0000256" key="3">
    <source>
        <dbReference type="ARBA" id="ARBA00016323"/>
    </source>
</evidence>
<evidence type="ECO:0000256" key="2">
    <source>
        <dbReference type="ARBA" id="ARBA00008554"/>
    </source>
</evidence>
<dbReference type="AlphaFoldDB" id="A0A8D0H503"/>
<evidence type="ECO:0000256" key="11">
    <source>
        <dbReference type="ARBA" id="ARBA00046393"/>
    </source>
</evidence>
<keyword evidence="6 12" id="KW-0999">Mitochondrion inner membrane</keyword>
<dbReference type="SUPFAM" id="SSF81524">
    <property type="entry name" value="14 kDa protein of cytochrome bc1 complex (Ubiquinol-cytochrome c reductase)"/>
    <property type="match status" value="1"/>
</dbReference>
<evidence type="ECO:0000256" key="10">
    <source>
        <dbReference type="ARBA" id="ARBA00038521"/>
    </source>
</evidence>
<gene>
    <name evidence="13" type="primary">UQCRB</name>
</gene>
<dbReference type="GeneTree" id="ENSGT00390000012916"/>
<evidence type="ECO:0000313" key="14">
    <source>
        <dbReference type="Proteomes" id="UP000694392"/>
    </source>
</evidence>
<evidence type="ECO:0000313" key="13">
    <source>
        <dbReference type="Ensembl" id="ENSSPUP00000015731.1"/>
    </source>
</evidence>
<protein>
    <recommendedName>
        <fullName evidence="3 12">Cytochrome b-c1 complex subunit 7</fullName>
    </recommendedName>
</protein>